<feature type="compositionally biased region" description="Polar residues" evidence="1">
    <location>
        <begin position="59"/>
        <end position="75"/>
    </location>
</feature>
<dbReference type="OrthoDB" id="4356069at2759"/>
<evidence type="ECO:0000256" key="1">
    <source>
        <dbReference type="SAM" id="MobiDB-lite"/>
    </source>
</evidence>
<dbReference type="Proteomes" id="UP001149074">
    <property type="component" value="Unassembled WGS sequence"/>
</dbReference>
<accession>A0A9W9EZ29</accession>
<protein>
    <submittedName>
        <fullName evidence="2">Uncharacterized protein</fullName>
    </submittedName>
</protein>
<reference evidence="2" key="2">
    <citation type="journal article" date="2023" name="IMA Fungus">
        <title>Comparative genomic study of the Penicillium genus elucidates a diverse pangenome and 15 lateral gene transfer events.</title>
        <authorList>
            <person name="Petersen C."/>
            <person name="Sorensen T."/>
            <person name="Nielsen M.R."/>
            <person name="Sondergaard T.E."/>
            <person name="Sorensen J.L."/>
            <person name="Fitzpatrick D.A."/>
            <person name="Frisvad J.C."/>
            <person name="Nielsen K.L."/>
        </authorList>
    </citation>
    <scope>NUCLEOTIDE SEQUENCE</scope>
    <source>
        <strain evidence="2">IBT 30761</strain>
    </source>
</reference>
<sequence length="184" mass="20507">MANLMKKFKRKRRLSSELHSRWGDPAISYPNQGSWNQRHQPPALPPAPPLCHRRIRGANGSSPQHMDVQPNSNRGDSVIPKGYFDENIRHRAGKSRNQSPSPYHPNYNHNQSHTQDRQPSTSMQGLGIDGTRYTHERAISNNNSSSSSSSSNHNHDHHDAASDSSCGEDDEGRDTLGDPGKAEE</sequence>
<proteinExistence type="predicted"/>
<feature type="compositionally biased region" description="Basic residues" evidence="1">
    <location>
        <begin position="1"/>
        <end position="13"/>
    </location>
</feature>
<gene>
    <name evidence="2" type="ORF">N7532_009322</name>
</gene>
<name>A0A9W9EZ29_9EURO</name>
<feature type="compositionally biased region" description="Low complexity" evidence="1">
    <location>
        <begin position="140"/>
        <end position="152"/>
    </location>
</feature>
<evidence type="ECO:0000313" key="3">
    <source>
        <dbReference type="Proteomes" id="UP001149074"/>
    </source>
</evidence>
<dbReference type="GeneID" id="81360792"/>
<feature type="compositionally biased region" description="Polar residues" evidence="1">
    <location>
        <begin position="29"/>
        <end position="39"/>
    </location>
</feature>
<comment type="caution">
    <text evidence="2">The sequence shown here is derived from an EMBL/GenBank/DDBJ whole genome shotgun (WGS) entry which is preliminary data.</text>
</comment>
<dbReference type="EMBL" id="JAPQKI010000009">
    <property type="protein sequence ID" value="KAJ5090638.1"/>
    <property type="molecule type" value="Genomic_DNA"/>
</dbReference>
<evidence type="ECO:0000313" key="2">
    <source>
        <dbReference type="EMBL" id="KAJ5090638.1"/>
    </source>
</evidence>
<dbReference type="RefSeq" id="XP_056472619.1">
    <property type="nucleotide sequence ID" value="XM_056621813.1"/>
</dbReference>
<organism evidence="2 3">
    <name type="scientific">Penicillium argentinense</name>
    <dbReference type="NCBI Taxonomy" id="1131581"/>
    <lineage>
        <taxon>Eukaryota</taxon>
        <taxon>Fungi</taxon>
        <taxon>Dikarya</taxon>
        <taxon>Ascomycota</taxon>
        <taxon>Pezizomycotina</taxon>
        <taxon>Eurotiomycetes</taxon>
        <taxon>Eurotiomycetidae</taxon>
        <taxon>Eurotiales</taxon>
        <taxon>Aspergillaceae</taxon>
        <taxon>Penicillium</taxon>
    </lineage>
</organism>
<feature type="region of interest" description="Disordered" evidence="1">
    <location>
        <begin position="1"/>
        <end position="184"/>
    </location>
</feature>
<keyword evidence="3" id="KW-1185">Reference proteome</keyword>
<dbReference type="AlphaFoldDB" id="A0A9W9EZ29"/>
<feature type="compositionally biased region" description="Basic and acidic residues" evidence="1">
    <location>
        <begin position="173"/>
        <end position="184"/>
    </location>
</feature>
<reference evidence="2" key="1">
    <citation type="submission" date="2022-11" db="EMBL/GenBank/DDBJ databases">
        <authorList>
            <person name="Petersen C."/>
        </authorList>
    </citation>
    <scope>NUCLEOTIDE SEQUENCE</scope>
    <source>
        <strain evidence="2">IBT 30761</strain>
    </source>
</reference>
<feature type="compositionally biased region" description="Polar residues" evidence="1">
    <location>
        <begin position="95"/>
        <end position="124"/>
    </location>
</feature>